<keyword evidence="4" id="KW-1185">Reference proteome</keyword>
<dbReference type="STRING" id="671987.R0KVZ0"/>
<dbReference type="Proteomes" id="UP000016935">
    <property type="component" value="Unassembled WGS sequence"/>
</dbReference>
<dbReference type="OrthoDB" id="3695345at2759"/>
<evidence type="ECO:0000313" key="3">
    <source>
        <dbReference type="EMBL" id="EOA91927.1"/>
    </source>
</evidence>
<dbReference type="eggNOG" id="ENOG502SR78">
    <property type="taxonomic scope" value="Eukaryota"/>
</dbReference>
<dbReference type="GeneID" id="19405530"/>
<gene>
    <name evidence="3" type="ORF">SETTUDRAFT_85512</name>
</gene>
<dbReference type="HOGENOM" id="CLU_013929_6_0_1"/>
<dbReference type="RefSeq" id="XP_008020408.1">
    <property type="nucleotide sequence ID" value="XM_008022217.1"/>
</dbReference>
<accession>R0KVZ0</accession>
<evidence type="ECO:0000259" key="2">
    <source>
        <dbReference type="Pfam" id="PF03184"/>
    </source>
</evidence>
<name>R0KVZ0_EXST2</name>
<dbReference type="AlphaFoldDB" id="R0KVZ0"/>
<evidence type="ECO:0000313" key="4">
    <source>
        <dbReference type="Proteomes" id="UP000016935"/>
    </source>
</evidence>
<dbReference type="Pfam" id="PF03184">
    <property type="entry name" value="DDE_1"/>
    <property type="match status" value="1"/>
</dbReference>
<feature type="compositionally biased region" description="Basic and acidic residues" evidence="1">
    <location>
        <begin position="280"/>
        <end position="300"/>
    </location>
</feature>
<reference evidence="3 4" key="1">
    <citation type="journal article" date="2012" name="PLoS Pathog.">
        <title>Diverse lifestyles and strategies of plant pathogenesis encoded in the genomes of eighteen Dothideomycetes fungi.</title>
        <authorList>
            <person name="Ohm R.A."/>
            <person name="Feau N."/>
            <person name="Henrissat B."/>
            <person name="Schoch C.L."/>
            <person name="Horwitz B.A."/>
            <person name="Barry K.W."/>
            <person name="Condon B.J."/>
            <person name="Copeland A.C."/>
            <person name="Dhillon B."/>
            <person name="Glaser F."/>
            <person name="Hesse C.N."/>
            <person name="Kosti I."/>
            <person name="LaButti K."/>
            <person name="Lindquist E.A."/>
            <person name="Lucas S."/>
            <person name="Salamov A.A."/>
            <person name="Bradshaw R.E."/>
            <person name="Ciuffetti L."/>
            <person name="Hamelin R.C."/>
            <person name="Kema G.H.J."/>
            <person name="Lawrence C."/>
            <person name="Scott J.A."/>
            <person name="Spatafora J.W."/>
            <person name="Turgeon B.G."/>
            <person name="de Wit P.J.G.M."/>
            <person name="Zhong S."/>
            <person name="Goodwin S.B."/>
            <person name="Grigoriev I.V."/>
        </authorList>
    </citation>
    <scope>NUCLEOTIDE SEQUENCE [LARGE SCALE GENOMIC DNA]</scope>
    <source>
        <strain evidence="4">28A</strain>
    </source>
</reference>
<feature type="domain" description="DDE-1" evidence="2">
    <location>
        <begin position="2"/>
        <end position="116"/>
    </location>
</feature>
<feature type="region of interest" description="Disordered" evidence="1">
    <location>
        <begin position="280"/>
        <end position="376"/>
    </location>
</feature>
<dbReference type="InterPro" id="IPR004875">
    <property type="entry name" value="DDE_SF_endonuclease_dom"/>
</dbReference>
<organism evidence="3 4">
    <name type="scientific">Exserohilum turcicum (strain 28A)</name>
    <name type="common">Northern leaf blight fungus</name>
    <name type="synonym">Setosphaeria turcica</name>
    <dbReference type="NCBI Taxonomy" id="671987"/>
    <lineage>
        <taxon>Eukaryota</taxon>
        <taxon>Fungi</taxon>
        <taxon>Dikarya</taxon>
        <taxon>Ascomycota</taxon>
        <taxon>Pezizomycotina</taxon>
        <taxon>Dothideomycetes</taxon>
        <taxon>Pleosporomycetidae</taxon>
        <taxon>Pleosporales</taxon>
        <taxon>Pleosporineae</taxon>
        <taxon>Pleosporaceae</taxon>
        <taxon>Exserohilum</taxon>
    </lineage>
</organism>
<dbReference type="GO" id="GO:0003676">
    <property type="term" value="F:nucleic acid binding"/>
    <property type="evidence" value="ECO:0007669"/>
    <property type="project" value="InterPro"/>
</dbReference>
<feature type="compositionally biased region" description="Low complexity" evidence="1">
    <location>
        <begin position="301"/>
        <end position="314"/>
    </location>
</feature>
<feature type="compositionally biased region" description="Basic residues" evidence="1">
    <location>
        <begin position="332"/>
        <end position="342"/>
    </location>
</feature>
<evidence type="ECO:0000256" key="1">
    <source>
        <dbReference type="SAM" id="MobiDB-lite"/>
    </source>
</evidence>
<protein>
    <recommendedName>
        <fullName evidence="2">DDE-1 domain-containing protein</fullName>
    </recommendedName>
</protein>
<dbReference type="EMBL" id="KB908481">
    <property type="protein sequence ID" value="EOA91927.1"/>
    <property type="molecule type" value="Genomic_DNA"/>
</dbReference>
<sequence>MAWLKQVFERFTKPKARRDYRLLILDGHGSHVSTDFIDFCDGNRILLAIFPPHATHSLQPLDVVVFAPMSKAYSKQLDRHLHESHGTAKATKREFFSLFWPAWSSTMTPDLIKKSFQVTGVWPMDAQVILKRFNKHPQQQDETLEIGQHGDGDSWRELRKVFNAAVRDKSKVEAQRLKASFWSLQVQNELLHHENEYLNRSLNTKTNAKKKSKTLDLQQREEYHGGAVFWSPRKLREARYRESVREEQKKQEQLQKAKDKELKAAAKLYNLKISEATKVARQEAKIERERKQKQRAKEKAAAQALKQQQQAATLKKTHDTANKRKREASVKPAKKPAKRRRVVAPSSQVVEGPPRAPSPPKFSLHTRQIKTPARYK</sequence>
<proteinExistence type="predicted"/>
<reference evidence="3 4" key="2">
    <citation type="journal article" date="2013" name="PLoS Genet.">
        <title>Comparative genome structure, secondary metabolite, and effector coding capacity across Cochliobolus pathogens.</title>
        <authorList>
            <person name="Condon B.J."/>
            <person name="Leng Y."/>
            <person name="Wu D."/>
            <person name="Bushley K.E."/>
            <person name="Ohm R.A."/>
            <person name="Otillar R."/>
            <person name="Martin J."/>
            <person name="Schackwitz W."/>
            <person name="Grimwood J."/>
            <person name="MohdZainudin N."/>
            <person name="Xue C."/>
            <person name="Wang R."/>
            <person name="Manning V.A."/>
            <person name="Dhillon B."/>
            <person name="Tu Z.J."/>
            <person name="Steffenson B.J."/>
            <person name="Salamov A."/>
            <person name="Sun H."/>
            <person name="Lowry S."/>
            <person name="LaButti K."/>
            <person name="Han J."/>
            <person name="Copeland A."/>
            <person name="Lindquist E."/>
            <person name="Barry K."/>
            <person name="Schmutz J."/>
            <person name="Baker S.E."/>
            <person name="Ciuffetti L.M."/>
            <person name="Grigoriev I.V."/>
            <person name="Zhong S."/>
            <person name="Turgeon B.G."/>
        </authorList>
    </citation>
    <scope>NUCLEOTIDE SEQUENCE [LARGE SCALE GENOMIC DNA]</scope>
    <source>
        <strain evidence="4">28A</strain>
    </source>
</reference>